<sequence>MTEYEAVIGLEVHVQLSTRSKLFCACSSEYGARPNSQVCPVCLGHPGVLPVVNKLAVELGVRAALAVGADVKRLSTWARKNYFYPDLPKGYQITQFDQPLAEGGFVEIESKNTSRRIPIARMHLEEDAGKSKHPEQAGDTSTLVDLNRCGTPLLEIVCEPEIRTPKEAHAYLDALKQILEYCEVSDCDMEKGNLRCDANISVRSAGEEGLGTKTEIKNLNSFRAVERALAAEVDRQTTLLKDGRTIEQATLLWDERTGDTQLMRGKEESPDYRYFPEPDLPPLVLEDGWIGEIQSRIPESPAARRQRFVSMFGIRPYDARVLTASRGLSDYYDAIASRVPDAQTAANVITTELLGLLHDRGLDIAACPVSPGDLTALLNMRSEGVLSGPLAKQVLVAMVESGKTAEEVIEKHGWSPVDDKVQLDSWVREMIEANPDAVAAYLGGKESLLQFFIGQVMKRSQGRADPVKVAEILRQALAGERA</sequence>
<dbReference type="InterPro" id="IPR004413">
    <property type="entry name" value="GatB"/>
</dbReference>
<dbReference type="Proteomes" id="UP001593833">
    <property type="component" value="Unassembled WGS sequence"/>
</dbReference>
<keyword evidence="5 10" id="KW-0067">ATP-binding</keyword>
<keyword evidence="13" id="KW-1185">Reference proteome</keyword>
<comment type="function">
    <text evidence="7 10">Allows the formation of correctly charged Asn-tRNA(Asn) or Gln-tRNA(Gln) through the transamidation of misacylated Asp-tRNA(Asn) or Glu-tRNA(Gln) in organisms which lack either or both of asparaginyl-tRNA or glutaminyl-tRNA synthetases. The reaction takes place in the presence of glutamine and ATP through an activated phospho-Asp-tRNA(Asn) or phospho-Glu-tRNA(Gln).</text>
</comment>
<organism evidence="12 13">
    <name type="scientific">Eiseniibacteriota bacterium</name>
    <dbReference type="NCBI Taxonomy" id="2212470"/>
    <lineage>
        <taxon>Bacteria</taxon>
        <taxon>Candidatus Eiseniibacteriota</taxon>
    </lineage>
</organism>
<dbReference type="InterPro" id="IPR023168">
    <property type="entry name" value="GatB_Yqey_C_2"/>
</dbReference>
<name>A0ABV6YJB0_UNCEI</name>
<evidence type="ECO:0000259" key="11">
    <source>
        <dbReference type="SMART" id="SM00845"/>
    </source>
</evidence>
<keyword evidence="3 10" id="KW-0436">Ligase</keyword>
<evidence type="ECO:0000256" key="1">
    <source>
        <dbReference type="ARBA" id="ARBA00005306"/>
    </source>
</evidence>
<evidence type="ECO:0000256" key="5">
    <source>
        <dbReference type="ARBA" id="ARBA00022840"/>
    </source>
</evidence>
<dbReference type="InterPro" id="IPR006075">
    <property type="entry name" value="Asn/Gln-tRNA_Trfase_suB/E_cat"/>
</dbReference>
<dbReference type="EMBL" id="JBHPKH010000015">
    <property type="protein sequence ID" value="MFC1572406.1"/>
    <property type="molecule type" value="Genomic_DNA"/>
</dbReference>
<evidence type="ECO:0000256" key="4">
    <source>
        <dbReference type="ARBA" id="ARBA00022741"/>
    </source>
</evidence>
<comment type="caution">
    <text evidence="12">The sequence shown here is derived from an EMBL/GenBank/DDBJ whole genome shotgun (WGS) entry which is preliminary data.</text>
</comment>
<dbReference type="Gene3D" id="1.10.10.410">
    <property type="match status" value="1"/>
</dbReference>
<dbReference type="SUPFAM" id="SSF89095">
    <property type="entry name" value="GatB/YqeY motif"/>
    <property type="match status" value="1"/>
</dbReference>
<dbReference type="InterPro" id="IPR003789">
    <property type="entry name" value="Asn/Gln_tRNA_amidoTrase-B-like"/>
</dbReference>
<gene>
    <name evidence="10 12" type="primary">gatB</name>
    <name evidence="12" type="ORF">ACFL6M_02295</name>
</gene>
<comment type="catalytic activity">
    <reaction evidence="8 10">
        <text>L-aspartyl-tRNA(Asn) + L-glutamine + ATP + H2O = L-asparaginyl-tRNA(Asn) + L-glutamate + ADP + phosphate + 2 H(+)</text>
        <dbReference type="Rhea" id="RHEA:14513"/>
        <dbReference type="Rhea" id="RHEA-COMP:9674"/>
        <dbReference type="Rhea" id="RHEA-COMP:9677"/>
        <dbReference type="ChEBI" id="CHEBI:15377"/>
        <dbReference type="ChEBI" id="CHEBI:15378"/>
        <dbReference type="ChEBI" id="CHEBI:29985"/>
        <dbReference type="ChEBI" id="CHEBI:30616"/>
        <dbReference type="ChEBI" id="CHEBI:43474"/>
        <dbReference type="ChEBI" id="CHEBI:58359"/>
        <dbReference type="ChEBI" id="CHEBI:78515"/>
        <dbReference type="ChEBI" id="CHEBI:78516"/>
        <dbReference type="ChEBI" id="CHEBI:456216"/>
    </reaction>
</comment>
<dbReference type="NCBIfam" id="NF004014">
    <property type="entry name" value="PRK05477.1-4"/>
    <property type="match status" value="1"/>
</dbReference>
<keyword evidence="6 10" id="KW-0648">Protein biosynthesis</keyword>
<proteinExistence type="inferred from homology"/>
<keyword evidence="4 10" id="KW-0547">Nucleotide-binding</keyword>
<dbReference type="InterPro" id="IPR017959">
    <property type="entry name" value="Asn/Gln-tRNA_amidoTrfase_suB/E"/>
</dbReference>
<dbReference type="InterPro" id="IPR018027">
    <property type="entry name" value="Asn/Gln_amidotransferase"/>
</dbReference>
<comment type="similarity">
    <text evidence="1 10">Belongs to the GatB/GatE family. GatB subfamily.</text>
</comment>
<dbReference type="PANTHER" id="PTHR11659">
    <property type="entry name" value="GLUTAMYL-TRNA GLN AMIDOTRANSFERASE SUBUNIT B MITOCHONDRIAL AND PROKARYOTIC PET112-RELATED"/>
    <property type="match status" value="1"/>
</dbReference>
<evidence type="ECO:0000256" key="9">
    <source>
        <dbReference type="ARBA" id="ARBA00047913"/>
    </source>
</evidence>
<dbReference type="Pfam" id="PF02637">
    <property type="entry name" value="GatB_Yqey"/>
    <property type="match status" value="1"/>
</dbReference>
<dbReference type="SMART" id="SM00845">
    <property type="entry name" value="GatB_Yqey"/>
    <property type="match status" value="1"/>
</dbReference>
<feature type="domain" description="Asn/Gln amidotransferase" evidence="11">
    <location>
        <begin position="330"/>
        <end position="477"/>
    </location>
</feature>
<evidence type="ECO:0000313" key="13">
    <source>
        <dbReference type="Proteomes" id="UP001593833"/>
    </source>
</evidence>
<dbReference type="InterPro" id="IPR014746">
    <property type="entry name" value="Gln_synth/guanido_kin_cat_dom"/>
</dbReference>
<dbReference type="PANTHER" id="PTHR11659:SF0">
    <property type="entry name" value="GLUTAMYL-TRNA(GLN) AMIDOTRANSFERASE SUBUNIT B, MITOCHONDRIAL"/>
    <property type="match status" value="1"/>
</dbReference>
<protein>
    <recommendedName>
        <fullName evidence="10">Aspartyl/glutamyl-tRNA(Asn/Gln) amidotransferase subunit B</fullName>
        <shortName evidence="10">Asp/Glu-ADT subunit B</shortName>
        <ecNumber evidence="10">6.3.5.-</ecNumber>
    </recommendedName>
</protein>
<dbReference type="NCBIfam" id="TIGR00133">
    <property type="entry name" value="gatB"/>
    <property type="match status" value="1"/>
</dbReference>
<evidence type="ECO:0000256" key="3">
    <source>
        <dbReference type="ARBA" id="ARBA00022598"/>
    </source>
</evidence>
<evidence type="ECO:0000256" key="7">
    <source>
        <dbReference type="ARBA" id="ARBA00024799"/>
    </source>
</evidence>
<evidence type="ECO:0000256" key="10">
    <source>
        <dbReference type="HAMAP-Rule" id="MF_00121"/>
    </source>
</evidence>
<evidence type="ECO:0000256" key="8">
    <source>
        <dbReference type="ARBA" id="ARBA00047380"/>
    </source>
</evidence>
<dbReference type="HAMAP" id="MF_00121">
    <property type="entry name" value="GatB"/>
    <property type="match status" value="1"/>
</dbReference>
<reference evidence="12 13" key="1">
    <citation type="submission" date="2024-09" db="EMBL/GenBank/DDBJ databases">
        <authorList>
            <person name="D'Angelo T."/>
        </authorList>
    </citation>
    <scope>NUCLEOTIDE SEQUENCE [LARGE SCALE GENOMIC DNA]</scope>
    <source>
        <strain evidence="12">SAG AM-320-E07</strain>
    </source>
</reference>
<evidence type="ECO:0000256" key="6">
    <source>
        <dbReference type="ARBA" id="ARBA00022917"/>
    </source>
</evidence>
<comment type="subunit">
    <text evidence="2 10">Heterotrimer of A, B and C subunits.</text>
</comment>
<evidence type="ECO:0000313" key="12">
    <source>
        <dbReference type="EMBL" id="MFC1572406.1"/>
    </source>
</evidence>
<dbReference type="NCBIfam" id="NF004012">
    <property type="entry name" value="PRK05477.1-2"/>
    <property type="match status" value="1"/>
</dbReference>
<dbReference type="SUPFAM" id="SSF55931">
    <property type="entry name" value="Glutamine synthetase/guanido kinase"/>
    <property type="match status" value="1"/>
</dbReference>
<accession>A0ABV6YJB0</accession>
<evidence type="ECO:0000256" key="2">
    <source>
        <dbReference type="ARBA" id="ARBA00011123"/>
    </source>
</evidence>
<dbReference type="Pfam" id="PF02934">
    <property type="entry name" value="GatB_N"/>
    <property type="match status" value="1"/>
</dbReference>
<dbReference type="EC" id="6.3.5.-" evidence="10"/>
<dbReference type="InterPro" id="IPR042114">
    <property type="entry name" value="GatB_C_1"/>
</dbReference>
<dbReference type="Gene3D" id="1.10.150.380">
    <property type="entry name" value="GatB domain, N-terminal subdomain"/>
    <property type="match status" value="1"/>
</dbReference>
<comment type="catalytic activity">
    <reaction evidence="9 10">
        <text>L-glutamyl-tRNA(Gln) + L-glutamine + ATP + H2O = L-glutaminyl-tRNA(Gln) + L-glutamate + ADP + phosphate + H(+)</text>
        <dbReference type="Rhea" id="RHEA:17521"/>
        <dbReference type="Rhea" id="RHEA-COMP:9681"/>
        <dbReference type="Rhea" id="RHEA-COMP:9684"/>
        <dbReference type="ChEBI" id="CHEBI:15377"/>
        <dbReference type="ChEBI" id="CHEBI:15378"/>
        <dbReference type="ChEBI" id="CHEBI:29985"/>
        <dbReference type="ChEBI" id="CHEBI:30616"/>
        <dbReference type="ChEBI" id="CHEBI:43474"/>
        <dbReference type="ChEBI" id="CHEBI:58359"/>
        <dbReference type="ChEBI" id="CHEBI:78520"/>
        <dbReference type="ChEBI" id="CHEBI:78521"/>
        <dbReference type="ChEBI" id="CHEBI:456216"/>
    </reaction>
</comment>